<dbReference type="Proteomes" id="UP000222542">
    <property type="component" value="Unassembled WGS sequence"/>
</dbReference>
<dbReference type="Pfam" id="PF02365">
    <property type="entry name" value="NAM"/>
    <property type="match status" value="2"/>
</dbReference>
<evidence type="ECO:0000256" key="3">
    <source>
        <dbReference type="ARBA" id="ARBA00023125"/>
    </source>
</evidence>
<dbReference type="STRING" id="4072.A0A2G2Z713"/>
<reference evidence="7 8" key="2">
    <citation type="journal article" date="2017" name="Genome Biol.">
        <title>New reference genome sequences of hot pepper reveal the massive evolution of plant disease-resistance genes by retroduplication.</title>
        <authorList>
            <person name="Kim S."/>
            <person name="Park J."/>
            <person name="Yeom S.I."/>
            <person name="Kim Y.M."/>
            <person name="Seo E."/>
            <person name="Kim K.T."/>
            <person name="Kim M.S."/>
            <person name="Lee J.M."/>
            <person name="Cheong K."/>
            <person name="Shin H.S."/>
            <person name="Kim S.B."/>
            <person name="Han K."/>
            <person name="Lee J."/>
            <person name="Park M."/>
            <person name="Lee H.A."/>
            <person name="Lee H.Y."/>
            <person name="Lee Y."/>
            <person name="Oh S."/>
            <person name="Lee J.H."/>
            <person name="Choi E."/>
            <person name="Choi E."/>
            <person name="Lee S.E."/>
            <person name="Jeon J."/>
            <person name="Kim H."/>
            <person name="Choi G."/>
            <person name="Song H."/>
            <person name="Lee J."/>
            <person name="Lee S.C."/>
            <person name="Kwon J.K."/>
            <person name="Lee H.Y."/>
            <person name="Koo N."/>
            <person name="Hong Y."/>
            <person name="Kim R.W."/>
            <person name="Kang W.H."/>
            <person name="Huh J.H."/>
            <person name="Kang B.C."/>
            <person name="Yang T.J."/>
            <person name="Lee Y.H."/>
            <person name="Bennetzen J.L."/>
            <person name="Choi D."/>
        </authorList>
    </citation>
    <scope>NUCLEOTIDE SEQUENCE [LARGE SCALE GENOMIC DNA]</scope>
    <source>
        <strain evidence="8">cv. CM334</strain>
    </source>
</reference>
<dbReference type="EMBL" id="AYRZ02000006">
    <property type="protein sequence ID" value="PHT77797.1"/>
    <property type="molecule type" value="Genomic_DNA"/>
</dbReference>
<organism evidence="7 8">
    <name type="scientific">Capsicum annuum</name>
    <name type="common">Capsicum pepper</name>
    <dbReference type="NCBI Taxonomy" id="4072"/>
    <lineage>
        <taxon>Eukaryota</taxon>
        <taxon>Viridiplantae</taxon>
        <taxon>Streptophyta</taxon>
        <taxon>Embryophyta</taxon>
        <taxon>Tracheophyta</taxon>
        <taxon>Spermatophyta</taxon>
        <taxon>Magnoliopsida</taxon>
        <taxon>eudicotyledons</taxon>
        <taxon>Gunneridae</taxon>
        <taxon>Pentapetalae</taxon>
        <taxon>asterids</taxon>
        <taxon>lamiids</taxon>
        <taxon>Solanales</taxon>
        <taxon>Solanaceae</taxon>
        <taxon>Solanoideae</taxon>
        <taxon>Capsiceae</taxon>
        <taxon>Capsicum</taxon>
    </lineage>
</organism>
<evidence type="ECO:0000313" key="8">
    <source>
        <dbReference type="Proteomes" id="UP000222542"/>
    </source>
</evidence>
<accession>A0A2G2Z713</accession>
<dbReference type="AlphaFoldDB" id="A0A2G2Z713"/>
<evidence type="ECO:0000256" key="5">
    <source>
        <dbReference type="ARBA" id="ARBA00023242"/>
    </source>
</evidence>
<sequence length="293" mass="34696">MEQRVVRSGFRFHPTDTEGLTFLQKFMAKQEINYSGFITINIDVYDSEEEPWKIYSRGVPRGAADDSLYRYFITKKSSNLGNWKLQDEGKPVHRDSSSSTVVIGYKKKMRYMVNNNEEHREDDGHYWLMKEYKLSNVMLHQFDDDYRDYVLYAIKKKFIETCSSEMDNIYSRGVPCGAADDSLYRYFITKKSSNLGNWKLQDEGKPVHRDSSSSTVVIGYKKKMRYMVNNNEEHREDDGHYWLMKEYKLSNVMLHQFDDDYRDYVLYAIKKKFIETCSSEMDNVSEEFGAIQI</sequence>
<evidence type="ECO:0000256" key="4">
    <source>
        <dbReference type="ARBA" id="ARBA00023163"/>
    </source>
</evidence>
<dbReference type="PROSITE" id="PS51005">
    <property type="entry name" value="NAC"/>
    <property type="match status" value="1"/>
</dbReference>
<evidence type="ECO:0000259" key="6">
    <source>
        <dbReference type="PROSITE" id="PS51005"/>
    </source>
</evidence>
<name>A0A2G2Z713_CAPAN</name>
<gene>
    <name evidence="7" type="ORF">T459_15849</name>
</gene>
<dbReference type="GO" id="GO:0003677">
    <property type="term" value="F:DNA binding"/>
    <property type="evidence" value="ECO:0007669"/>
    <property type="project" value="UniProtKB-KW"/>
</dbReference>
<keyword evidence="8" id="KW-1185">Reference proteome</keyword>
<keyword evidence="5" id="KW-0539">Nucleus</keyword>
<dbReference type="InterPro" id="IPR036093">
    <property type="entry name" value="NAC_dom_sf"/>
</dbReference>
<comment type="subcellular location">
    <subcellularLocation>
        <location evidence="1">Nucleus</location>
    </subcellularLocation>
</comment>
<evidence type="ECO:0000256" key="2">
    <source>
        <dbReference type="ARBA" id="ARBA00023015"/>
    </source>
</evidence>
<comment type="caution">
    <text evidence="7">The sequence shown here is derived from an EMBL/GenBank/DDBJ whole genome shotgun (WGS) entry which is preliminary data.</text>
</comment>
<evidence type="ECO:0000313" key="7">
    <source>
        <dbReference type="EMBL" id="PHT77797.1"/>
    </source>
</evidence>
<reference evidence="7 8" key="1">
    <citation type="journal article" date="2014" name="Nat. Genet.">
        <title>Genome sequence of the hot pepper provides insights into the evolution of pungency in Capsicum species.</title>
        <authorList>
            <person name="Kim S."/>
            <person name="Park M."/>
            <person name="Yeom S.I."/>
            <person name="Kim Y.M."/>
            <person name="Lee J.M."/>
            <person name="Lee H.A."/>
            <person name="Seo E."/>
            <person name="Choi J."/>
            <person name="Cheong K."/>
            <person name="Kim K.T."/>
            <person name="Jung K."/>
            <person name="Lee G.W."/>
            <person name="Oh S.K."/>
            <person name="Bae C."/>
            <person name="Kim S.B."/>
            <person name="Lee H.Y."/>
            <person name="Kim S.Y."/>
            <person name="Kim M.S."/>
            <person name="Kang B.C."/>
            <person name="Jo Y.D."/>
            <person name="Yang H.B."/>
            <person name="Jeong H.J."/>
            <person name="Kang W.H."/>
            <person name="Kwon J.K."/>
            <person name="Shin C."/>
            <person name="Lim J.Y."/>
            <person name="Park J.H."/>
            <person name="Huh J.H."/>
            <person name="Kim J.S."/>
            <person name="Kim B.D."/>
            <person name="Cohen O."/>
            <person name="Paran I."/>
            <person name="Suh M.C."/>
            <person name="Lee S.B."/>
            <person name="Kim Y.K."/>
            <person name="Shin Y."/>
            <person name="Noh S.J."/>
            <person name="Park J."/>
            <person name="Seo Y.S."/>
            <person name="Kwon S.Y."/>
            <person name="Kim H.A."/>
            <person name="Park J.M."/>
            <person name="Kim H.J."/>
            <person name="Choi S.B."/>
            <person name="Bosland P.W."/>
            <person name="Reeves G."/>
            <person name="Jo S.H."/>
            <person name="Lee B.W."/>
            <person name="Cho H.T."/>
            <person name="Choi H.S."/>
            <person name="Lee M.S."/>
            <person name="Yu Y."/>
            <person name="Do Choi Y."/>
            <person name="Park B.S."/>
            <person name="van Deynze A."/>
            <person name="Ashrafi H."/>
            <person name="Hill T."/>
            <person name="Kim W.T."/>
            <person name="Pai H.S."/>
            <person name="Ahn H.K."/>
            <person name="Yeam I."/>
            <person name="Giovannoni J.J."/>
            <person name="Rose J.K."/>
            <person name="Sorensen I."/>
            <person name="Lee S.J."/>
            <person name="Kim R.W."/>
            <person name="Choi I.Y."/>
            <person name="Choi B.S."/>
            <person name="Lim J.S."/>
            <person name="Lee Y.H."/>
            <person name="Choi D."/>
        </authorList>
    </citation>
    <scope>NUCLEOTIDE SEQUENCE [LARGE SCALE GENOMIC DNA]</scope>
    <source>
        <strain evidence="8">cv. CM334</strain>
    </source>
</reference>
<protein>
    <recommendedName>
        <fullName evidence="6">NAC domain-containing protein</fullName>
    </recommendedName>
</protein>
<keyword evidence="2" id="KW-0805">Transcription regulation</keyword>
<proteinExistence type="predicted"/>
<dbReference type="InterPro" id="IPR003441">
    <property type="entry name" value="NAC-dom"/>
</dbReference>
<dbReference type="PANTHER" id="PTHR31989">
    <property type="entry name" value="NAC DOMAIN-CONTAINING PROTEIN 82-RELATED"/>
    <property type="match status" value="1"/>
</dbReference>
<keyword evidence="4" id="KW-0804">Transcription</keyword>
<dbReference type="SUPFAM" id="SSF101941">
    <property type="entry name" value="NAC domain"/>
    <property type="match status" value="2"/>
</dbReference>
<dbReference type="Gene3D" id="2.170.150.80">
    <property type="entry name" value="NAC domain"/>
    <property type="match status" value="2"/>
</dbReference>
<evidence type="ECO:0000256" key="1">
    <source>
        <dbReference type="ARBA" id="ARBA00004123"/>
    </source>
</evidence>
<feature type="domain" description="NAC" evidence="6">
    <location>
        <begin position="6"/>
        <end position="157"/>
    </location>
</feature>
<dbReference type="GO" id="GO:0005634">
    <property type="term" value="C:nucleus"/>
    <property type="evidence" value="ECO:0007669"/>
    <property type="project" value="UniProtKB-SubCell"/>
</dbReference>
<keyword evidence="3" id="KW-0238">DNA-binding</keyword>
<dbReference type="Gramene" id="PHT77797">
    <property type="protein sequence ID" value="PHT77797"/>
    <property type="gene ID" value="T459_15849"/>
</dbReference>
<dbReference type="GO" id="GO:0006355">
    <property type="term" value="P:regulation of DNA-templated transcription"/>
    <property type="evidence" value="ECO:0007669"/>
    <property type="project" value="InterPro"/>
</dbReference>